<keyword evidence="3" id="KW-1185">Reference proteome</keyword>
<evidence type="ECO:0000313" key="3">
    <source>
        <dbReference type="Proteomes" id="UP001203297"/>
    </source>
</evidence>
<evidence type="ECO:0000256" key="1">
    <source>
        <dbReference type="SAM" id="MobiDB-lite"/>
    </source>
</evidence>
<organism evidence="2 3">
    <name type="scientific">Multifurca ochricompacta</name>
    <dbReference type="NCBI Taxonomy" id="376703"/>
    <lineage>
        <taxon>Eukaryota</taxon>
        <taxon>Fungi</taxon>
        <taxon>Dikarya</taxon>
        <taxon>Basidiomycota</taxon>
        <taxon>Agaricomycotina</taxon>
        <taxon>Agaricomycetes</taxon>
        <taxon>Russulales</taxon>
        <taxon>Russulaceae</taxon>
        <taxon>Multifurca</taxon>
    </lineage>
</organism>
<dbReference type="Proteomes" id="UP001203297">
    <property type="component" value="Unassembled WGS sequence"/>
</dbReference>
<comment type="caution">
    <text evidence="2">The sequence shown here is derived from an EMBL/GenBank/DDBJ whole genome shotgun (WGS) entry which is preliminary data.</text>
</comment>
<accession>A0AAD4QHE5</accession>
<evidence type="ECO:0000313" key="2">
    <source>
        <dbReference type="EMBL" id="KAI0290955.1"/>
    </source>
</evidence>
<reference evidence="2" key="1">
    <citation type="journal article" date="2022" name="New Phytol.">
        <title>Evolutionary transition to the ectomycorrhizal habit in the genomes of a hyperdiverse lineage of mushroom-forming fungi.</title>
        <authorList>
            <person name="Looney B."/>
            <person name="Miyauchi S."/>
            <person name="Morin E."/>
            <person name="Drula E."/>
            <person name="Courty P.E."/>
            <person name="Kohler A."/>
            <person name="Kuo A."/>
            <person name="LaButti K."/>
            <person name="Pangilinan J."/>
            <person name="Lipzen A."/>
            <person name="Riley R."/>
            <person name="Andreopoulos W."/>
            <person name="He G."/>
            <person name="Johnson J."/>
            <person name="Nolan M."/>
            <person name="Tritt A."/>
            <person name="Barry K.W."/>
            <person name="Grigoriev I.V."/>
            <person name="Nagy L.G."/>
            <person name="Hibbett D."/>
            <person name="Henrissat B."/>
            <person name="Matheny P.B."/>
            <person name="Labbe J."/>
            <person name="Martin F.M."/>
        </authorList>
    </citation>
    <scope>NUCLEOTIDE SEQUENCE</scope>
    <source>
        <strain evidence="2">BPL690</strain>
    </source>
</reference>
<dbReference type="EMBL" id="WTXG01000186">
    <property type="protein sequence ID" value="KAI0290955.1"/>
    <property type="molecule type" value="Genomic_DNA"/>
</dbReference>
<feature type="region of interest" description="Disordered" evidence="1">
    <location>
        <begin position="367"/>
        <end position="400"/>
    </location>
</feature>
<feature type="compositionally biased region" description="Basic residues" evidence="1">
    <location>
        <begin position="375"/>
        <end position="386"/>
    </location>
</feature>
<name>A0AAD4QHE5_9AGAM</name>
<sequence>MARIKRPACLTQERKFYRITPRMSTSRFRHPLTGQAPSPINDPEVFEATRSAAMDAATKGALRRPLDAPTLPPTPITTPLPSPPCPSTPFTLSDDPATNLTQAMVLTAANQTLEDDIRNRVLLLLEEARTRLQTHGPPPDNPHFVYRPTTPTFAHLPAEDIVTQTQREVNEPGSDYDSPGFPFQRNHVHSPRFIPQQIIDKDGHLDTARWVAFEYCCVDPRVYFTMGKRHPISHAPLYATTFYHFAHGPNPLLSACQQHLFDDNQSYTPLVDNALDDMHDPGAWAEVSRFRHATYRLDEAHRNIAHWRRQADRASQSIREATHAMSRTDLYYRVFPHLTYIHAPSRSIPPTQVARFVPDPELRAVLQAGGPGSRHLPHRRHARRSPPRIANQLQTDEPTV</sequence>
<dbReference type="AlphaFoldDB" id="A0AAD4QHE5"/>
<gene>
    <name evidence="2" type="ORF">B0F90DRAFT_1824442</name>
</gene>
<protein>
    <submittedName>
        <fullName evidence="2">Uncharacterized protein</fullName>
    </submittedName>
</protein>
<proteinExistence type="predicted"/>
<feature type="compositionally biased region" description="Polar residues" evidence="1">
    <location>
        <begin position="391"/>
        <end position="400"/>
    </location>
</feature>